<dbReference type="Pfam" id="PF00335">
    <property type="entry name" value="Tetraspanin"/>
    <property type="match status" value="1"/>
</dbReference>
<evidence type="ECO:0000256" key="4">
    <source>
        <dbReference type="ARBA" id="ARBA00023136"/>
    </source>
</evidence>
<keyword evidence="2" id="KW-0812">Transmembrane</keyword>
<evidence type="ECO:0000256" key="3">
    <source>
        <dbReference type="ARBA" id="ARBA00022989"/>
    </source>
</evidence>
<dbReference type="AlphaFoldDB" id="A0A6S7FMA1"/>
<sequence length="156" mass="17283">MKSCGFGCTRQTLISLNVMYIVVGLILIILPVYSKFSQLLTSWPIIGGAIASGVFLMLIAIAGIYGAARHNQIILFFYMIILILIFILLFAFSCAALAISDKYEHTLLSHGWNNLDNETKGKWEKFGNCCGFDNKSRSVAHPCHGQTKSEVRLCCV</sequence>
<gene>
    <name evidence="5" type="ORF">PACLA_8A065181</name>
</gene>
<dbReference type="EMBL" id="CACRXK020000307">
    <property type="protein sequence ID" value="CAB3980618.1"/>
    <property type="molecule type" value="Genomic_DNA"/>
</dbReference>
<dbReference type="OrthoDB" id="5845060at2759"/>
<dbReference type="PRINTS" id="PR00259">
    <property type="entry name" value="TMFOUR"/>
</dbReference>
<dbReference type="InterPro" id="IPR018499">
    <property type="entry name" value="Tetraspanin/Peripherin"/>
</dbReference>
<dbReference type="Proteomes" id="UP001152795">
    <property type="component" value="Unassembled WGS sequence"/>
</dbReference>
<comment type="subcellular location">
    <subcellularLocation>
        <location evidence="1">Membrane</location>
        <topology evidence="1">Multi-pass membrane protein</topology>
    </subcellularLocation>
</comment>
<name>A0A6S7FMA1_PARCT</name>
<dbReference type="PANTHER" id="PTHR19282:SF452">
    <property type="entry name" value="LD03691P"/>
    <property type="match status" value="1"/>
</dbReference>
<dbReference type="PANTHER" id="PTHR19282">
    <property type="entry name" value="TETRASPANIN"/>
    <property type="match status" value="1"/>
</dbReference>
<evidence type="ECO:0000256" key="2">
    <source>
        <dbReference type="ARBA" id="ARBA00022692"/>
    </source>
</evidence>
<evidence type="ECO:0000313" key="5">
    <source>
        <dbReference type="EMBL" id="CAB3980618.1"/>
    </source>
</evidence>
<proteinExistence type="predicted"/>
<reference evidence="5" key="1">
    <citation type="submission" date="2020-04" db="EMBL/GenBank/DDBJ databases">
        <authorList>
            <person name="Alioto T."/>
            <person name="Alioto T."/>
            <person name="Gomez Garrido J."/>
        </authorList>
    </citation>
    <scope>NUCLEOTIDE SEQUENCE</scope>
    <source>
        <strain evidence="5">A484AB</strain>
    </source>
</reference>
<organism evidence="5 6">
    <name type="scientific">Paramuricea clavata</name>
    <name type="common">Red gorgonian</name>
    <name type="synonym">Violescent sea-whip</name>
    <dbReference type="NCBI Taxonomy" id="317549"/>
    <lineage>
        <taxon>Eukaryota</taxon>
        <taxon>Metazoa</taxon>
        <taxon>Cnidaria</taxon>
        <taxon>Anthozoa</taxon>
        <taxon>Octocorallia</taxon>
        <taxon>Malacalcyonacea</taxon>
        <taxon>Plexauridae</taxon>
        <taxon>Paramuricea</taxon>
    </lineage>
</organism>
<keyword evidence="3" id="KW-1133">Transmembrane helix</keyword>
<evidence type="ECO:0000256" key="1">
    <source>
        <dbReference type="ARBA" id="ARBA00004141"/>
    </source>
</evidence>
<keyword evidence="6" id="KW-1185">Reference proteome</keyword>
<comment type="caution">
    <text evidence="5">The sequence shown here is derived from an EMBL/GenBank/DDBJ whole genome shotgun (WGS) entry which is preliminary data.</text>
</comment>
<dbReference type="GO" id="GO:0016020">
    <property type="term" value="C:membrane"/>
    <property type="evidence" value="ECO:0007669"/>
    <property type="project" value="UniProtKB-SubCell"/>
</dbReference>
<protein>
    <submittedName>
        <fullName evidence="5">Tetraspanin-31-B isoform X2</fullName>
    </submittedName>
</protein>
<keyword evidence="4" id="KW-0472">Membrane</keyword>
<accession>A0A6S7FMA1</accession>
<evidence type="ECO:0000313" key="6">
    <source>
        <dbReference type="Proteomes" id="UP001152795"/>
    </source>
</evidence>